<dbReference type="Gramene" id="OBART06G24540.1">
    <property type="protein sequence ID" value="OBART06G24540.1"/>
    <property type="gene ID" value="OBART06G24540"/>
</dbReference>
<reference evidence="1" key="2">
    <citation type="submission" date="2015-03" db="UniProtKB">
        <authorList>
            <consortium name="EnsemblPlants"/>
        </authorList>
    </citation>
    <scope>IDENTIFICATION</scope>
</reference>
<dbReference type="AlphaFoldDB" id="A0A0D3GJU6"/>
<protein>
    <submittedName>
        <fullName evidence="1">Uncharacterized protein</fullName>
    </submittedName>
</protein>
<evidence type="ECO:0000313" key="2">
    <source>
        <dbReference type="Proteomes" id="UP000026960"/>
    </source>
</evidence>
<accession>A0A0D3GJU6</accession>
<sequence>MALHLQSIGPLARFRLSTHTYQGQPGLFETTSPPPPWSQPAGDLPLFIVLVPGNDDGLCAFKCGFGARLPPKVASNTNAELSSPPKLLKCVEVYPPDPVL</sequence>
<proteinExistence type="predicted"/>
<dbReference type="EnsemblPlants" id="OBART06G24540.1">
    <property type="protein sequence ID" value="OBART06G24540.1"/>
    <property type="gene ID" value="OBART06G24540"/>
</dbReference>
<reference evidence="1" key="1">
    <citation type="journal article" date="2009" name="Rice">
        <title>De Novo Next Generation Sequencing of Plant Genomes.</title>
        <authorList>
            <person name="Rounsley S."/>
            <person name="Marri P.R."/>
            <person name="Yu Y."/>
            <person name="He R."/>
            <person name="Sisneros N."/>
            <person name="Goicoechea J.L."/>
            <person name="Lee S.J."/>
            <person name="Angelova A."/>
            <person name="Kudrna D."/>
            <person name="Luo M."/>
            <person name="Affourtit J."/>
            <person name="Desany B."/>
            <person name="Knight J."/>
            <person name="Niazi F."/>
            <person name="Egholm M."/>
            <person name="Wing R.A."/>
        </authorList>
    </citation>
    <scope>NUCLEOTIDE SEQUENCE [LARGE SCALE GENOMIC DNA]</scope>
    <source>
        <strain evidence="1">cv. IRGC 105608</strain>
    </source>
</reference>
<dbReference type="PaxDb" id="65489-OBART06G24540.1"/>
<keyword evidence="2" id="KW-1185">Reference proteome</keyword>
<name>A0A0D3GJU6_9ORYZ</name>
<dbReference type="HOGENOM" id="CLU_2310394_0_0_1"/>
<organism evidence="1">
    <name type="scientific">Oryza barthii</name>
    <dbReference type="NCBI Taxonomy" id="65489"/>
    <lineage>
        <taxon>Eukaryota</taxon>
        <taxon>Viridiplantae</taxon>
        <taxon>Streptophyta</taxon>
        <taxon>Embryophyta</taxon>
        <taxon>Tracheophyta</taxon>
        <taxon>Spermatophyta</taxon>
        <taxon>Magnoliopsida</taxon>
        <taxon>Liliopsida</taxon>
        <taxon>Poales</taxon>
        <taxon>Poaceae</taxon>
        <taxon>BOP clade</taxon>
        <taxon>Oryzoideae</taxon>
        <taxon>Oryzeae</taxon>
        <taxon>Oryzinae</taxon>
        <taxon>Oryza</taxon>
    </lineage>
</organism>
<dbReference type="Proteomes" id="UP000026960">
    <property type="component" value="Chromosome 6"/>
</dbReference>
<evidence type="ECO:0000313" key="1">
    <source>
        <dbReference type="EnsemblPlants" id="OBART06G24540.1"/>
    </source>
</evidence>